<evidence type="ECO:0000256" key="1">
    <source>
        <dbReference type="SAM" id="MobiDB-lite"/>
    </source>
</evidence>
<proteinExistence type="predicted"/>
<accession>A0A6V7QC74</accession>
<dbReference type="AlphaFoldDB" id="A0A6V7QC74"/>
<gene>
    <name evidence="2" type="ORF">CB5_LOCUS23933</name>
</gene>
<reference evidence="2" key="1">
    <citation type="submission" date="2020-07" db="EMBL/GenBank/DDBJ databases">
        <authorList>
            <person name="Lin J."/>
        </authorList>
    </citation>
    <scope>NUCLEOTIDE SEQUENCE</scope>
</reference>
<name>A0A6V7QC74_ANACO</name>
<dbReference type="EMBL" id="LR862135">
    <property type="protein sequence ID" value="CAD1840722.1"/>
    <property type="molecule type" value="Genomic_DNA"/>
</dbReference>
<feature type="region of interest" description="Disordered" evidence="1">
    <location>
        <begin position="1"/>
        <end position="28"/>
    </location>
</feature>
<sequence>MAASFRLSMEPGPSSSRPSTAAVFLPTRPPTAGQPPLFGCNPQVDIPSPHPQDIDDILTRGLAARFGVSSSDFRVASFLPSTRAVFFPSWAVRESAIERSPFKFEGFNFHFSNRVVLEERERGYLRHKVWIRLHNWPILCWNEEDVKAVVCEFGELWDVDIHNLIVEDRSFSVPIEIEFCEEANPILLGEELDEHLGLAPLEAQEGFIRQTGFNSIPAYRGLSSAIREQAKRCLLWIDWLDKAEEGRLLTALERSLSPKLKADTKTFAYKRRLSGSRDPEFNGLRLEMPIQNFFLLKANARRNKNFISKLSNGSATLSSPESIAKHLFFFFLNQLGMEHVPSASINLKALYGDEHLDLSSIQAPFTLSKVRRAVFSSASEKAPGPDGLSMLFYKRFWNLLKDDIMGVFNTFYCNTLDFSKLQGSTV</sequence>
<evidence type="ECO:0008006" key="3">
    <source>
        <dbReference type="Google" id="ProtNLM"/>
    </source>
</evidence>
<evidence type="ECO:0000313" key="2">
    <source>
        <dbReference type="EMBL" id="CAD1840722.1"/>
    </source>
</evidence>
<protein>
    <recommendedName>
        <fullName evidence="3">Reverse transcriptase domain-containing protein</fullName>
    </recommendedName>
</protein>
<organism evidence="2">
    <name type="scientific">Ananas comosus var. bracteatus</name>
    <name type="common">red pineapple</name>
    <dbReference type="NCBI Taxonomy" id="296719"/>
    <lineage>
        <taxon>Eukaryota</taxon>
        <taxon>Viridiplantae</taxon>
        <taxon>Streptophyta</taxon>
        <taxon>Embryophyta</taxon>
        <taxon>Tracheophyta</taxon>
        <taxon>Spermatophyta</taxon>
        <taxon>Magnoliopsida</taxon>
        <taxon>Liliopsida</taxon>
        <taxon>Poales</taxon>
        <taxon>Bromeliaceae</taxon>
        <taxon>Bromelioideae</taxon>
        <taxon>Ananas</taxon>
    </lineage>
</organism>